<name>A0A3N2BHC2_9MICO</name>
<evidence type="ECO:0000313" key="4">
    <source>
        <dbReference type="Proteomes" id="UP000280668"/>
    </source>
</evidence>
<comment type="caution">
    <text evidence="3">The sequence shown here is derived from an EMBL/GenBank/DDBJ whole genome shotgun (WGS) entry which is preliminary data.</text>
</comment>
<gene>
    <name evidence="3" type="ORF">EDD31_2890</name>
</gene>
<keyword evidence="2" id="KW-0812">Transmembrane</keyword>
<dbReference type="EMBL" id="RKHK01000001">
    <property type="protein sequence ID" value="ROR74474.1"/>
    <property type="molecule type" value="Genomic_DNA"/>
</dbReference>
<protein>
    <submittedName>
        <fullName evidence="3">Uncharacterized protein</fullName>
    </submittedName>
</protein>
<feature type="region of interest" description="Disordered" evidence="1">
    <location>
        <begin position="81"/>
        <end position="104"/>
    </location>
</feature>
<organism evidence="3 4">
    <name type="scientific">Bogoriella caseilytica</name>
    <dbReference type="NCBI Taxonomy" id="56055"/>
    <lineage>
        <taxon>Bacteria</taxon>
        <taxon>Bacillati</taxon>
        <taxon>Actinomycetota</taxon>
        <taxon>Actinomycetes</taxon>
        <taxon>Micrococcales</taxon>
        <taxon>Bogoriellaceae</taxon>
        <taxon>Bogoriella</taxon>
    </lineage>
</organism>
<evidence type="ECO:0000313" key="3">
    <source>
        <dbReference type="EMBL" id="ROR74474.1"/>
    </source>
</evidence>
<proteinExistence type="predicted"/>
<feature type="compositionally biased region" description="Basic and acidic residues" evidence="1">
    <location>
        <begin position="95"/>
        <end position="104"/>
    </location>
</feature>
<keyword evidence="4" id="KW-1185">Reference proteome</keyword>
<dbReference type="AlphaFoldDB" id="A0A3N2BHC2"/>
<keyword evidence="2" id="KW-0472">Membrane</keyword>
<evidence type="ECO:0000256" key="2">
    <source>
        <dbReference type="SAM" id="Phobius"/>
    </source>
</evidence>
<accession>A0A3N2BHC2</accession>
<feature type="transmembrane region" description="Helical" evidence="2">
    <location>
        <begin position="43"/>
        <end position="64"/>
    </location>
</feature>
<sequence length="104" mass="11505">MNSSDRAELSALRTRRIISLVFFEMAFIVPLMLLFLFEVIPLMIFMIGIVVLTISFAALLYLMVIRPVSAAGQQVVTDAKAEVPGATGTTGSTRDGYDPMKKYR</sequence>
<keyword evidence="2" id="KW-1133">Transmembrane helix</keyword>
<feature type="transmembrane region" description="Helical" evidence="2">
    <location>
        <begin position="20"/>
        <end position="37"/>
    </location>
</feature>
<evidence type="ECO:0000256" key="1">
    <source>
        <dbReference type="SAM" id="MobiDB-lite"/>
    </source>
</evidence>
<dbReference type="Proteomes" id="UP000280668">
    <property type="component" value="Unassembled WGS sequence"/>
</dbReference>
<reference evidence="3 4" key="1">
    <citation type="submission" date="2018-11" db="EMBL/GenBank/DDBJ databases">
        <title>Sequencing the genomes of 1000 actinobacteria strains.</title>
        <authorList>
            <person name="Klenk H.-P."/>
        </authorList>
    </citation>
    <scope>NUCLEOTIDE SEQUENCE [LARGE SCALE GENOMIC DNA]</scope>
    <source>
        <strain evidence="3 4">DSM 11294</strain>
    </source>
</reference>